<dbReference type="OrthoDB" id="10634862at2759"/>
<evidence type="ECO:0000256" key="1">
    <source>
        <dbReference type="SAM" id="MobiDB-lite"/>
    </source>
</evidence>
<evidence type="ECO:0000313" key="2">
    <source>
        <dbReference type="EMBL" id="GAV55959.1"/>
    </source>
</evidence>
<name>A0A1Q3AJP2_ZYGRO</name>
<comment type="caution">
    <text evidence="2">The sequence shown here is derived from an EMBL/GenBank/DDBJ whole genome shotgun (WGS) entry which is preliminary data.</text>
</comment>
<gene>
    <name evidence="2" type="ORF">ZYGR_0AZ01310</name>
</gene>
<dbReference type="AlphaFoldDB" id="A0A1Q3AJP2"/>
<feature type="compositionally biased region" description="Pro residues" evidence="1">
    <location>
        <begin position="42"/>
        <end position="52"/>
    </location>
</feature>
<feature type="compositionally biased region" description="Polar residues" evidence="1">
    <location>
        <begin position="55"/>
        <end position="65"/>
    </location>
</feature>
<feature type="compositionally biased region" description="Polar residues" evidence="1">
    <location>
        <begin position="195"/>
        <end position="215"/>
    </location>
</feature>
<feature type="region of interest" description="Disordered" evidence="1">
    <location>
        <begin position="183"/>
        <end position="226"/>
    </location>
</feature>
<protein>
    <submittedName>
        <fullName evidence="2">Uncharacterized protein</fullName>
    </submittedName>
</protein>
<dbReference type="EMBL" id="BDGX01000052">
    <property type="protein sequence ID" value="GAV55959.1"/>
    <property type="molecule type" value="Genomic_DNA"/>
</dbReference>
<proteinExistence type="predicted"/>
<evidence type="ECO:0000313" key="3">
    <source>
        <dbReference type="Proteomes" id="UP000187013"/>
    </source>
</evidence>
<accession>A0A1Q3AJP2</accession>
<feature type="region of interest" description="Disordered" evidence="1">
    <location>
        <begin position="1"/>
        <end position="145"/>
    </location>
</feature>
<feature type="compositionally biased region" description="Low complexity" evidence="1">
    <location>
        <begin position="66"/>
        <end position="105"/>
    </location>
</feature>
<sequence>MAKTLSQGRKPGSGRKPGKGKTLRNGRKPGSGRRRRDGDGSPSPPQQQPQPQPQRTINTGNTHGKTTAAAAVAADADASASASTSADETTANSSSATSAKSQVSSRDLEAIDALRELNNSPPEPLTPTLTPTQPKGRHTEVVQSHTNEGPFVTHTRLLSNPSASSNLNSSAAWNSLAHPQPVNGLVGMHPIGLGDTSTQQDQNSTHSHPSSQSKEGPNGLLIRSYI</sequence>
<reference evidence="2 3" key="1">
    <citation type="submission" date="2016-08" db="EMBL/GenBank/DDBJ databases">
        <title>Draft genome sequence of allopolyploid Zygosaccharomyces rouxii.</title>
        <authorList>
            <person name="Watanabe J."/>
            <person name="Uehara K."/>
            <person name="Mogi Y."/>
            <person name="Tsukioka Y."/>
        </authorList>
    </citation>
    <scope>NUCLEOTIDE SEQUENCE [LARGE SCALE GENOMIC DNA]</scope>
    <source>
        <strain evidence="2 3">NBRC 110957</strain>
    </source>
</reference>
<dbReference type="Proteomes" id="UP000187013">
    <property type="component" value="Unassembled WGS sequence"/>
</dbReference>
<organism evidence="2 3">
    <name type="scientific">Zygosaccharomyces rouxii</name>
    <dbReference type="NCBI Taxonomy" id="4956"/>
    <lineage>
        <taxon>Eukaryota</taxon>
        <taxon>Fungi</taxon>
        <taxon>Dikarya</taxon>
        <taxon>Ascomycota</taxon>
        <taxon>Saccharomycotina</taxon>
        <taxon>Saccharomycetes</taxon>
        <taxon>Saccharomycetales</taxon>
        <taxon>Saccharomycetaceae</taxon>
        <taxon>Zygosaccharomyces</taxon>
    </lineage>
</organism>
<feature type="compositionally biased region" description="Basic residues" evidence="1">
    <location>
        <begin position="12"/>
        <end position="35"/>
    </location>
</feature>
<feature type="compositionally biased region" description="Basic and acidic residues" evidence="1">
    <location>
        <begin position="106"/>
        <end position="115"/>
    </location>
</feature>